<dbReference type="InterPro" id="IPR025944">
    <property type="entry name" value="Sigma_54_int_dom_CS"/>
</dbReference>
<feature type="domain" description="Sigma-54 factor interaction" evidence="5">
    <location>
        <begin position="143"/>
        <end position="371"/>
    </location>
</feature>
<dbReference type="GO" id="GO:0043565">
    <property type="term" value="F:sequence-specific DNA binding"/>
    <property type="evidence" value="ECO:0007669"/>
    <property type="project" value="InterPro"/>
</dbReference>
<evidence type="ECO:0000256" key="2">
    <source>
        <dbReference type="ARBA" id="ARBA00022840"/>
    </source>
</evidence>
<dbReference type="GO" id="GO:0005524">
    <property type="term" value="F:ATP binding"/>
    <property type="evidence" value="ECO:0007669"/>
    <property type="project" value="UniProtKB-KW"/>
</dbReference>
<keyword evidence="4" id="KW-0804">Transcription</keyword>
<dbReference type="InterPro" id="IPR002197">
    <property type="entry name" value="HTH_Fis"/>
</dbReference>
<dbReference type="SUPFAM" id="SSF46689">
    <property type="entry name" value="Homeodomain-like"/>
    <property type="match status" value="1"/>
</dbReference>
<protein>
    <submittedName>
        <fullName evidence="6">AAA domain-containing protein</fullName>
    </submittedName>
</protein>
<dbReference type="SUPFAM" id="SSF52540">
    <property type="entry name" value="P-loop containing nucleoside triphosphate hydrolases"/>
    <property type="match status" value="1"/>
</dbReference>
<sequence length="469" mass="52296">MILKNIEFMANIYDKLDALLITNREGIIEYSTKFDTQDKSIKNEGYTGKSILEVYPSLTEETSSHFRVMRTGEPIVDERQTLTDLNGRAYTFLSSTHPIEYNNQIIGAIEGSVLLAIDGVPCKQEPFAQEDLSGKGLYNLDSIITRDSEMNLIKERIRKVAENDSAVMIIGETGTGKELIAQSLHTHSKRADKPFISQNCSAIPSNLLESLLFGTVKGSYTGAENQKGLLELAHQGTLFLDELNSMDISLQGKILKAIEEKKFRQIGSSKEKTVNVRIVSAMNEEPLKLIGRKELRSDLFYRLGVIQIGIPPLRKRRGDIPLLTDYFIQQFNHTSSRPISGVSDIVEKIFMNYDWPGNIRELRNAVEYASNFIAGSTITLNDIPEAILYSGKEAADSTWVSGVPNSPHVAENLSVSTSREPLSKMVAEYEKSLIQQALSSEGSVTNAARLLGTSRQALQYKVMKYRIDV</sequence>
<dbReference type="RefSeq" id="WP_163064752.1">
    <property type="nucleotide sequence ID" value="NZ_CP048649.1"/>
</dbReference>
<keyword evidence="3" id="KW-0805">Transcription regulation</keyword>
<keyword evidence="2" id="KW-0067">ATP-binding</keyword>
<evidence type="ECO:0000313" key="7">
    <source>
        <dbReference type="Proteomes" id="UP000466848"/>
    </source>
</evidence>
<dbReference type="Pfam" id="PF25601">
    <property type="entry name" value="AAA_lid_14"/>
    <property type="match status" value="1"/>
</dbReference>
<gene>
    <name evidence="6" type="ORF">Ami103574_00185</name>
</gene>
<name>A0A858BPN3_9FIRM</name>
<dbReference type="Pfam" id="PF00158">
    <property type="entry name" value="Sigma54_activat"/>
    <property type="match status" value="1"/>
</dbReference>
<dbReference type="InterPro" id="IPR058031">
    <property type="entry name" value="AAA_lid_NorR"/>
</dbReference>
<dbReference type="Gene3D" id="1.10.8.60">
    <property type="match status" value="1"/>
</dbReference>
<dbReference type="CDD" id="cd00009">
    <property type="entry name" value="AAA"/>
    <property type="match status" value="1"/>
</dbReference>
<dbReference type="Gene3D" id="1.10.10.60">
    <property type="entry name" value="Homeodomain-like"/>
    <property type="match status" value="1"/>
</dbReference>
<dbReference type="PANTHER" id="PTHR32071">
    <property type="entry name" value="TRANSCRIPTIONAL REGULATORY PROTEIN"/>
    <property type="match status" value="1"/>
</dbReference>
<dbReference type="SMART" id="SM00382">
    <property type="entry name" value="AAA"/>
    <property type="match status" value="1"/>
</dbReference>
<evidence type="ECO:0000313" key="6">
    <source>
        <dbReference type="EMBL" id="QIB67831.1"/>
    </source>
</evidence>
<dbReference type="Gene3D" id="3.40.50.300">
    <property type="entry name" value="P-loop containing nucleotide triphosphate hydrolases"/>
    <property type="match status" value="1"/>
</dbReference>
<dbReference type="EMBL" id="CP048649">
    <property type="protein sequence ID" value="QIB67831.1"/>
    <property type="molecule type" value="Genomic_DNA"/>
</dbReference>
<dbReference type="KEGG" id="abut:Ami103574_00185"/>
<dbReference type="Pfam" id="PF02954">
    <property type="entry name" value="HTH_8"/>
    <property type="match status" value="1"/>
</dbReference>
<dbReference type="InterPro" id="IPR027417">
    <property type="entry name" value="P-loop_NTPase"/>
</dbReference>
<dbReference type="InterPro" id="IPR025662">
    <property type="entry name" value="Sigma_54_int_dom_ATP-bd_1"/>
</dbReference>
<dbReference type="InterPro" id="IPR002078">
    <property type="entry name" value="Sigma_54_int"/>
</dbReference>
<dbReference type="AlphaFoldDB" id="A0A858BPN3"/>
<dbReference type="PROSITE" id="PS00688">
    <property type="entry name" value="SIGMA54_INTERACT_3"/>
    <property type="match status" value="1"/>
</dbReference>
<dbReference type="PANTHER" id="PTHR32071:SF74">
    <property type="entry name" value="TRANSCRIPTIONAL ACTIVATOR ROCR"/>
    <property type="match status" value="1"/>
</dbReference>
<reference evidence="6 7" key="1">
    <citation type="submission" date="2020-02" db="EMBL/GenBank/DDBJ databases">
        <authorList>
            <person name="Kim Y.B."/>
            <person name="Roh S.W."/>
        </authorList>
    </citation>
    <scope>NUCLEOTIDE SEQUENCE [LARGE SCALE GENOMIC DNA]</scope>
    <source>
        <strain evidence="6 7">DSM 103574</strain>
    </source>
</reference>
<evidence type="ECO:0000256" key="4">
    <source>
        <dbReference type="ARBA" id="ARBA00023163"/>
    </source>
</evidence>
<dbReference type="InterPro" id="IPR009057">
    <property type="entry name" value="Homeodomain-like_sf"/>
</dbReference>
<dbReference type="InterPro" id="IPR003593">
    <property type="entry name" value="AAA+_ATPase"/>
</dbReference>
<evidence type="ECO:0000256" key="3">
    <source>
        <dbReference type="ARBA" id="ARBA00023015"/>
    </source>
</evidence>
<organism evidence="6 7">
    <name type="scientific">Aminipila butyrica</name>
    <dbReference type="NCBI Taxonomy" id="433296"/>
    <lineage>
        <taxon>Bacteria</taxon>
        <taxon>Bacillati</taxon>
        <taxon>Bacillota</taxon>
        <taxon>Clostridia</taxon>
        <taxon>Peptostreptococcales</taxon>
        <taxon>Anaerovoracaceae</taxon>
        <taxon>Aminipila</taxon>
    </lineage>
</organism>
<proteinExistence type="predicted"/>
<dbReference type="GO" id="GO:0006355">
    <property type="term" value="P:regulation of DNA-templated transcription"/>
    <property type="evidence" value="ECO:0007669"/>
    <property type="project" value="InterPro"/>
</dbReference>
<dbReference type="FunFam" id="3.40.50.300:FF:000006">
    <property type="entry name" value="DNA-binding transcriptional regulator NtrC"/>
    <property type="match status" value="1"/>
</dbReference>
<dbReference type="PROSITE" id="PS50045">
    <property type="entry name" value="SIGMA54_INTERACT_4"/>
    <property type="match status" value="1"/>
</dbReference>
<evidence type="ECO:0000259" key="5">
    <source>
        <dbReference type="PROSITE" id="PS50045"/>
    </source>
</evidence>
<dbReference type="PROSITE" id="PS00675">
    <property type="entry name" value="SIGMA54_INTERACT_1"/>
    <property type="match status" value="1"/>
</dbReference>
<dbReference type="Proteomes" id="UP000466848">
    <property type="component" value="Chromosome"/>
</dbReference>
<keyword evidence="7" id="KW-1185">Reference proteome</keyword>
<accession>A0A858BPN3</accession>
<evidence type="ECO:0000256" key="1">
    <source>
        <dbReference type="ARBA" id="ARBA00022741"/>
    </source>
</evidence>
<keyword evidence="1" id="KW-0547">Nucleotide-binding</keyword>